<gene>
    <name evidence="2" type="ORF">TNIN_331051</name>
</gene>
<evidence type="ECO:0000313" key="2">
    <source>
        <dbReference type="EMBL" id="GFY71100.1"/>
    </source>
</evidence>
<dbReference type="Proteomes" id="UP000886998">
    <property type="component" value="Unassembled WGS sequence"/>
</dbReference>
<dbReference type="AlphaFoldDB" id="A0A8X6YHR3"/>
<feature type="region of interest" description="Disordered" evidence="1">
    <location>
        <begin position="1"/>
        <end position="46"/>
    </location>
</feature>
<feature type="region of interest" description="Disordered" evidence="1">
    <location>
        <begin position="67"/>
        <end position="87"/>
    </location>
</feature>
<protein>
    <submittedName>
        <fullName evidence="2">Uncharacterized protein</fullName>
    </submittedName>
</protein>
<organism evidence="2 3">
    <name type="scientific">Trichonephila inaurata madagascariensis</name>
    <dbReference type="NCBI Taxonomy" id="2747483"/>
    <lineage>
        <taxon>Eukaryota</taxon>
        <taxon>Metazoa</taxon>
        <taxon>Ecdysozoa</taxon>
        <taxon>Arthropoda</taxon>
        <taxon>Chelicerata</taxon>
        <taxon>Arachnida</taxon>
        <taxon>Araneae</taxon>
        <taxon>Araneomorphae</taxon>
        <taxon>Entelegynae</taxon>
        <taxon>Araneoidea</taxon>
        <taxon>Nephilidae</taxon>
        <taxon>Trichonephila</taxon>
        <taxon>Trichonephila inaurata</taxon>
    </lineage>
</organism>
<keyword evidence="3" id="KW-1185">Reference proteome</keyword>
<reference evidence="2" key="1">
    <citation type="submission" date="2020-08" db="EMBL/GenBank/DDBJ databases">
        <title>Multicomponent nature underlies the extraordinary mechanical properties of spider dragline silk.</title>
        <authorList>
            <person name="Kono N."/>
            <person name="Nakamura H."/>
            <person name="Mori M."/>
            <person name="Yoshida Y."/>
            <person name="Ohtoshi R."/>
            <person name="Malay A.D."/>
            <person name="Moran D.A.P."/>
            <person name="Tomita M."/>
            <person name="Numata K."/>
            <person name="Arakawa K."/>
        </authorList>
    </citation>
    <scope>NUCLEOTIDE SEQUENCE</scope>
</reference>
<sequence>MSRKKSEITSQRKGRDNFTSPDRTAIEGSQLAHKEYDQPASKESNLLQNDISDEIMDLALPSTTIPCRPNSPVDLTDRATDDSSCQKPQSSAHYIRIYEFFIEQAKNTISVV</sequence>
<comment type="caution">
    <text evidence="2">The sequence shown here is derived from an EMBL/GenBank/DDBJ whole genome shotgun (WGS) entry which is preliminary data.</text>
</comment>
<evidence type="ECO:0000256" key="1">
    <source>
        <dbReference type="SAM" id="MobiDB-lite"/>
    </source>
</evidence>
<evidence type="ECO:0000313" key="3">
    <source>
        <dbReference type="Proteomes" id="UP000886998"/>
    </source>
</evidence>
<accession>A0A8X6YHR3</accession>
<dbReference type="EMBL" id="BMAV01018613">
    <property type="protein sequence ID" value="GFY71100.1"/>
    <property type="molecule type" value="Genomic_DNA"/>
</dbReference>
<proteinExistence type="predicted"/>
<name>A0A8X6YHR3_9ARAC</name>